<proteinExistence type="predicted"/>
<evidence type="ECO:0000313" key="2">
    <source>
        <dbReference type="Proteomes" id="UP000202923"/>
    </source>
</evidence>
<sequence length="157" mass="18297">MRIYISFDTDDVLKTIGELRRDIVVFGRQFLIDAMQEEPASLKEYDDFDFINRLSVALASGWTEFLEAVQHKLWLLDEKTLDGGDSLDWCVKEFTPIFEGTPPTMRRNVLALNCPVYDIMVMELLTERVEAGYRDMLNTLTAELEQVFEKAWTLFKK</sequence>
<dbReference type="KEGG" id="vg:29062085"/>
<name>A0A1B2IEB5_9CAUD</name>
<organism evidence="1 2">
    <name type="scientific">Erwinia phage vB_EamM_Kwan</name>
    <dbReference type="NCBI Taxonomy" id="1883374"/>
    <lineage>
        <taxon>Viruses</taxon>
        <taxon>Duplodnaviria</taxon>
        <taxon>Heunggongvirae</taxon>
        <taxon>Uroviricota</taxon>
        <taxon>Caudoviricetes</taxon>
        <taxon>Chimalliviridae</taxon>
        <taxon>Wellingtonvirus</taxon>
        <taxon>Wellingtonvirus wellington</taxon>
    </lineage>
</organism>
<accession>A0A1B2IEB5</accession>
<evidence type="ECO:0000313" key="1">
    <source>
        <dbReference type="EMBL" id="ANZ49593.1"/>
    </source>
</evidence>
<protein>
    <submittedName>
        <fullName evidence="1">Uncharacterized protein</fullName>
    </submittedName>
</protein>
<gene>
    <name evidence="1" type="ORF">KWAN_241</name>
</gene>
<dbReference type="EMBL" id="KX397369">
    <property type="protein sequence ID" value="ANZ49593.1"/>
    <property type="molecule type" value="Genomic_DNA"/>
</dbReference>
<dbReference type="GeneID" id="29062085"/>
<dbReference type="Proteomes" id="UP000202923">
    <property type="component" value="Genome"/>
</dbReference>
<reference evidence="1 2" key="1">
    <citation type="submission" date="2016-06" db="EMBL/GenBank/DDBJ databases">
        <authorList>
            <person name="Kjaerup R.B."/>
            <person name="Dalgaard T.S."/>
            <person name="Juul-Madsen H.R."/>
        </authorList>
    </citation>
    <scope>NUCLEOTIDE SEQUENCE [LARGE SCALE GENOMIC DNA]</scope>
</reference>
<dbReference type="RefSeq" id="YP_009278846.1">
    <property type="nucleotide sequence ID" value="NC_031010.1"/>
</dbReference>